<dbReference type="GO" id="GO:0003677">
    <property type="term" value="F:DNA binding"/>
    <property type="evidence" value="ECO:0007669"/>
    <property type="project" value="UniProtKB-KW"/>
</dbReference>
<dbReference type="PANTHER" id="PTHR43236">
    <property type="entry name" value="ANTITOXIN HIGA1"/>
    <property type="match status" value="1"/>
</dbReference>
<dbReference type="InterPro" id="IPR010359">
    <property type="entry name" value="IrrE_HExxH"/>
</dbReference>
<evidence type="ECO:0000313" key="2">
    <source>
        <dbReference type="EMBL" id="GJG58212.1"/>
    </source>
</evidence>
<dbReference type="RefSeq" id="WP_223929808.1">
    <property type="nucleotide sequence ID" value="NZ_BPTU01000003.1"/>
</dbReference>
<dbReference type="Proteomes" id="UP000825483">
    <property type="component" value="Unassembled WGS sequence"/>
</dbReference>
<gene>
    <name evidence="2" type="ORF">PRLR5076_10630</name>
</gene>
<protein>
    <submittedName>
        <fullName evidence="2">DNA-binding protein</fullName>
    </submittedName>
</protein>
<evidence type="ECO:0000313" key="3">
    <source>
        <dbReference type="Proteomes" id="UP000825483"/>
    </source>
</evidence>
<sequence length="372" mass="42112">MAVVRLNNISHETLIWAVNRAGYSEENAKHVFPLLESWLSDEKKPTLAQLTKFSSKFHVPIGYLFLSQAPVERLPFPMFRGEAGIDHRFDLNVYDTVMNILSRQEWLEDYLKENEVENCKLVGSINQRIPVSEAVNILRTILGLDTRWAFSIASIDAAVSMMTERLEQAGVFVAFNGVVGNNTHRVLDVNECRGFALVDGMAPYVFVNSGDAKSAQMFTLVHETAHLMLGVSAGHAGEDIFLHNVTERYCDAVAAEFLVPQSVLRNVWNGNIKWMANKFKVSELVVARRGHDLGFLSDADYRAFWLEYSHRPKAKKSSKGGDFYLSSVKRVGRTFAIHVRNAVNNRELSYTEAYRLTGLYGNTFQHFMNHNI</sequence>
<keyword evidence="2" id="KW-0238">DNA-binding</keyword>
<dbReference type="Pfam" id="PF06114">
    <property type="entry name" value="Peptidase_M78"/>
    <property type="match status" value="1"/>
</dbReference>
<dbReference type="Gene3D" id="1.10.10.2910">
    <property type="match status" value="1"/>
</dbReference>
<dbReference type="EMBL" id="BPUB01000001">
    <property type="protein sequence ID" value="GJG58212.1"/>
    <property type="molecule type" value="Genomic_DNA"/>
</dbReference>
<keyword evidence="3" id="KW-1185">Reference proteome</keyword>
<dbReference type="PANTHER" id="PTHR43236:SF2">
    <property type="entry name" value="BLL0069 PROTEIN"/>
    <property type="match status" value="1"/>
</dbReference>
<dbReference type="GeneID" id="72467994"/>
<reference evidence="2" key="1">
    <citation type="journal article" date="2022" name="Int. J. Syst. Evol. Microbiol.">
        <title>Prevotella lacticifex sp. nov., isolated from the rumen of cows.</title>
        <authorList>
            <person name="Shinkai T."/>
            <person name="Ikeyama N."/>
            <person name="Kumagai M."/>
            <person name="Ohmori H."/>
            <person name="Sakamoto M."/>
            <person name="Ohkuma M."/>
            <person name="Mitsumori M."/>
        </authorList>
    </citation>
    <scope>NUCLEOTIDE SEQUENCE</scope>
    <source>
        <strain evidence="2">R5076</strain>
    </source>
</reference>
<feature type="domain" description="IrrE N-terminal-like" evidence="1">
    <location>
        <begin position="167"/>
        <end position="289"/>
    </location>
</feature>
<dbReference type="AlphaFoldDB" id="A0A9R1C8Y1"/>
<comment type="caution">
    <text evidence="2">The sequence shown here is derived from an EMBL/GenBank/DDBJ whole genome shotgun (WGS) entry which is preliminary data.</text>
</comment>
<proteinExistence type="predicted"/>
<evidence type="ECO:0000259" key="1">
    <source>
        <dbReference type="Pfam" id="PF06114"/>
    </source>
</evidence>
<dbReference type="InterPro" id="IPR052345">
    <property type="entry name" value="Rad_response_metalloprotease"/>
</dbReference>
<organism evidence="2 3">
    <name type="scientific">Prevotella lacticifex</name>
    <dbReference type="NCBI Taxonomy" id="2854755"/>
    <lineage>
        <taxon>Bacteria</taxon>
        <taxon>Pseudomonadati</taxon>
        <taxon>Bacteroidota</taxon>
        <taxon>Bacteroidia</taxon>
        <taxon>Bacteroidales</taxon>
        <taxon>Prevotellaceae</taxon>
        <taxon>Prevotella</taxon>
    </lineage>
</organism>
<accession>A0A9R1C8Y1</accession>
<name>A0A9R1C8Y1_9BACT</name>